<dbReference type="EMBL" id="AMSG01000049">
    <property type="protein sequence ID" value="EKF53848.1"/>
    <property type="molecule type" value="Genomic_DNA"/>
</dbReference>
<dbReference type="GO" id="GO:0005524">
    <property type="term" value="F:ATP binding"/>
    <property type="evidence" value="ECO:0007669"/>
    <property type="project" value="UniProtKB-UniRule"/>
</dbReference>
<organism evidence="9 10">
    <name type="scientific">Galbibacter marinus</name>
    <dbReference type="NCBI Taxonomy" id="555500"/>
    <lineage>
        <taxon>Bacteria</taxon>
        <taxon>Pseudomonadati</taxon>
        <taxon>Bacteroidota</taxon>
        <taxon>Flavobacteriia</taxon>
        <taxon>Flavobacteriales</taxon>
        <taxon>Flavobacteriaceae</taxon>
        <taxon>Galbibacter</taxon>
    </lineage>
</organism>
<gene>
    <name evidence="6" type="primary">cysC</name>
    <name evidence="9" type="ORF">I215_15482</name>
</gene>
<accession>K2NYK2</accession>
<dbReference type="GO" id="GO:0070814">
    <property type="term" value="P:hydrogen sulfide biosynthetic process"/>
    <property type="evidence" value="ECO:0007669"/>
    <property type="project" value="UniProtKB-UniRule"/>
</dbReference>
<comment type="pathway">
    <text evidence="6 7">Sulfur metabolism; hydrogen sulfide biosynthesis; sulfite from sulfate: step 2/3.</text>
</comment>
<dbReference type="PANTHER" id="PTHR42700:SF1">
    <property type="entry name" value="SULFATE ADENYLYLTRANSFERASE"/>
    <property type="match status" value="1"/>
</dbReference>
<dbReference type="HAMAP" id="MF_00065">
    <property type="entry name" value="Adenylyl_sulf_kinase"/>
    <property type="match status" value="1"/>
</dbReference>
<dbReference type="InterPro" id="IPR027417">
    <property type="entry name" value="P-loop_NTPase"/>
</dbReference>
<dbReference type="Proteomes" id="UP000007364">
    <property type="component" value="Unassembled WGS sequence"/>
</dbReference>
<keyword evidence="6 7" id="KW-0418">Kinase</keyword>
<dbReference type="InterPro" id="IPR059117">
    <property type="entry name" value="APS_kinase_dom"/>
</dbReference>
<dbReference type="PANTHER" id="PTHR42700">
    <property type="entry name" value="SULFATE ADENYLYLTRANSFERASE"/>
    <property type="match status" value="1"/>
</dbReference>
<dbReference type="GO" id="GO:0004781">
    <property type="term" value="F:sulfate adenylyltransferase (ATP) activity"/>
    <property type="evidence" value="ECO:0007669"/>
    <property type="project" value="TreeGrafter"/>
</dbReference>
<feature type="active site" description="Phosphoserine intermediate" evidence="6">
    <location>
        <position position="106"/>
    </location>
</feature>
<dbReference type="GO" id="GO:0019379">
    <property type="term" value="P:sulfate assimilation, phosphoadenylyl sulfate reduction by phosphoadenylyl-sulfate reductase (thioredoxin)"/>
    <property type="evidence" value="ECO:0007669"/>
    <property type="project" value="TreeGrafter"/>
</dbReference>
<name>K2NYK2_9FLAO</name>
<dbReference type="OrthoDB" id="9804504at2"/>
<keyword evidence="10" id="KW-1185">Reference proteome</keyword>
<evidence type="ECO:0000256" key="4">
    <source>
        <dbReference type="ARBA" id="ARBA00022741"/>
    </source>
</evidence>
<dbReference type="InterPro" id="IPR002891">
    <property type="entry name" value="APS"/>
</dbReference>
<evidence type="ECO:0000256" key="3">
    <source>
        <dbReference type="ARBA" id="ARBA00022679"/>
    </source>
</evidence>
<evidence type="ECO:0000259" key="8">
    <source>
        <dbReference type="Pfam" id="PF01583"/>
    </source>
</evidence>
<dbReference type="GO" id="GO:0004020">
    <property type="term" value="F:adenylylsulfate kinase activity"/>
    <property type="evidence" value="ECO:0007669"/>
    <property type="project" value="UniProtKB-UniRule"/>
</dbReference>
<dbReference type="RefSeq" id="WP_008992918.1">
    <property type="nucleotide sequence ID" value="NZ_AMSG01000049.1"/>
</dbReference>
<feature type="binding site" evidence="6">
    <location>
        <begin position="32"/>
        <end position="39"/>
    </location>
    <ligand>
        <name>ATP</name>
        <dbReference type="ChEBI" id="CHEBI:30616"/>
    </ligand>
</feature>
<proteinExistence type="inferred from homology"/>
<dbReference type="NCBIfam" id="NF003013">
    <property type="entry name" value="PRK03846.1"/>
    <property type="match status" value="1"/>
</dbReference>
<dbReference type="NCBIfam" id="TIGR00455">
    <property type="entry name" value="apsK"/>
    <property type="match status" value="1"/>
</dbReference>
<evidence type="ECO:0000256" key="1">
    <source>
        <dbReference type="ARBA" id="ARBA00001823"/>
    </source>
</evidence>
<comment type="caution">
    <text evidence="9">The sequence shown here is derived from an EMBL/GenBank/DDBJ whole genome shotgun (WGS) entry which is preliminary data.</text>
</comment>
<comment type="similarity">
    <text evidence="6 7">Belongs to the APS kinase family.</text>
</comment>
<dbReference type="EC" id="2.7.1.25" evidence="2 6"/>
<evidence type="ECO:0000256" key="6">
    <source>
        <dbReference type="HAMAP-Rule" id="MF_00065"/>
    </source>
</evidence>
<dbReference type="UniPathway" id="UPA00140">
    <property type="reaction ID" value="UER00205"/>
</dbReference>
<dbReference type="GO" id="GO:0005737">
    <property type="term" value="C:cytoplasm"/>
    <property type="evidence" value="ECO:0007669"/>
    <property type="project" value="TreeGrafter"/>
</dbReference>
<sequence length="200" mass="22594">MDVQLFPYGYKVTREQRNQLNGHNSLLIWFTGLSGSGKSTIADALEQKLHNKKIRTIVLDGDNVRGNLCEGLSFSPEDRSENIKRVAQMSRILLDSGVVVLATFISPYKKDREYVENTIKPNTFVEVFVNVSVEICASRDQKGLYAKAKKGELNNLTGVSAPYEKPQHPDVEITENDSLEMAVDKIYTRIKDKLELKDNE</sequence>
<evidence type="ECO:0000256" key="2">
    <source>
        <dbReference type="ARBA" id="ARBA00012121"/>
    </source>
</evidence>
<dbReference type="STRING" id="555500.I215_15482"/>
<keyword evidence="6" id="KW-0597">Phosphoprotein</keyword>
<evidence type="ECO:0000256" key="5">
    <source>
        <dbReference type="ARBA" id="ARBA00022840"/>
    </source>
</evidence>
<keyword evidence="5 6" id="KW-0067">ATP-binding</keyword>
<reference evidence="9 10" key="1">
    <citation type="journal article" date="2012" name="J. Bacteriol.">
        <title>Genome Sequence of Galbibacter marinum Type Strain ck-I2-15.</title>
        <authorList>
            <person name="Lai Q."/>
            <person name="Li C."/>
            <person name="Shao Z."/>
        </authorList>
    </citation>
    <scope>NUCLEOTIDE SEQUENCE [LARGE SCALE GENOMIC DNA]</scope>
    <source>
        <strain evidence="10">ck-I2-15</strain>
    </source>
</reference>
<dbReference type="AlphaFoldDB" id="K2NYK2"/>
<dbReference type="InterPro" id="IPR050512">
    <property type="entry name" value="Sulf_AdTrans/APS_kinase"/>
</dbReference>
<dbReference type="SUPFAM" id="SSF52540">
    <property type="entry name" value="P-loop containing nucleoside triphosphate hydrolases"/>
    <property type="match status" value="1"/>
</dbReference>
<dbReference type="eggNOG" id="COG0529">
    <property type="taxonomic scope" value="Bacteria"/>
</dbReference>
<keyword evidence="4 6" id="KW-0547">Nucleotide-binding</keyword>
<evidence type="ECO:0000313" key="10">
    <source>
        <dbReference type="Proteomes" id="UP000007364"/>
    </source>
</evidence>
<protein>
    <recommendedName>
        <fullName evidence="2 6">Adenylyl-sulfate kinase</fullName>
        <ecNumber evidence="2 6">2.7.1.25</ecNumber>
    </recommendedName>
    <alternativeName>
        <fullName evidence="6">APS kinase</fullName>
    </alternativeName>
    <alternativeName>
        <fullName evidence="6">ATP adenosine-5'-phosphosulfate 3'-phosphotransferase</fullName>
    </alternativeName>
    <alternativeName>
        <fullName evidence="6">Adenosine-5'-phosphosulfate kinase</fullName>
    </alternativeName>
</protein>
<dbReference type="Gene3D" id="3.40.50.300">
    <property type="entry name" value="P-loop containing nucleotide triphosphate hydrolases"/>
    <property type="match status" value="1"/>
</dbReference>
<comment type="catalytic activity">
    <reaction evidence="1 6 7">
        <text>adenosine 5'-phosphosulfate + ATP = 3'-phosphoadenylyl sulfate + ADP + H(+)</text>
        <dbReference type="Rhea" id="RHEA:24152"/>
        <dbReference type="ChEBI" id="CHEBI:15378"/>
        <dbReference type="ChEBI" id="CHEBI:30616"/>
        <dbReference type="ChEBI" id="CHEBI:58243"/>
        <dbReference type="ChEBI" id="CHEBI:58339"/>
        <dbReference type="ChEBI" id="CHEBI:456216"/>
        <dbReference type="EC" id="2.7.1.25"/>
    </reaction>
</comment>
<keyword evidence="3 6" id="KW-0808">Transferase</keyword>
<evidence type="ECO:0000256" key="7">
    <source>
        <dbReference type="RuleBase" id="RU004347"/>
    </source>
</evidence>
<feature type="domain" description="APS kinase" evidence="8">
    <location>
        <begin position="25"/>
        <end position="173"/>
    </location>
</feature>
<comment type="function">
    <text evidence="6 7">Catalyzes the synthesis of activated sulfate.</text>
</comment>
<dbReference type="GO" id="GO:0010134">
    <property type="term" value="P:sulfate assimilation via adenylyl sulfate reduction"/>
    <property type="evidence" value="ECO:0007669"/>
    <property type="project" value="TreeGrafter"/>
</dbReference>
<evidence type="ECO:0000313" key="9">
    <source>
        <dbReference type="EMBL" id="EKF53848.1"/>
    </source>
</evidence>
<dbReference type="CDD" id="cd02027">
    <property type="entry name" value="APSK"/>
    <property type="match status" value="1"/>
</dbReference>
<dbReference type="Pfam" id="PF01583">
    <property type="entry name" value="APS_kinase"/>
    <property type="match status" value="1"/>
</dbReference>